<dbReference type="RefSeq" id="WP_318600804.1">
    <property type="nucleotide sequence ID" value="NZ_JAWSTH010000130.1"/>
</dbReference>
<feature type="domain" description="Peptidase S74" evidence="3">
    <location>
        <begin position="275"/>
        <end position="369"/>
    </location>
</feature>
<name>A0ABU4I1V4_9ACTN</name>
<keyword evidence="5" id="KW-1185">Reference proteome</keyword>
<dbReference type="Proteomes" id="UP001284601">
    <property type="component" value="Unassembled WGS sequence"/>
</dbReference>
<feature type="non-terminal residue" evidence="4">
    <location>
        <position position="1"/>
    </location>
</feature>
<organism evidence="4 5">
    <name type="scientific">Conexibacter stalactiti</name>
    <dbReference type="NCBI Taxonomy" id="1940611"/>
    <lineage>
        <taxon>Bacteria</taxon>
        <taxon>Bacillati</taxon>
        <taxon>Actinomycetota</taxon>
        <taxon>Thermoleophilia</taxon>
        <taxon>Solirubrobacterales</taxon>
        <taxon>Conexibacteraceae</taxon>
        <taxon>Conexibacter</taxon>
    </lineage>
</organism>
<gene>
    <name evidence="4" type="ORF">R7226_28230</name>
</gene>
<evidence type="ECO:0000259" key="3">
    <source>
        <dbReference type="PROSITE" id="PS51688"/>
    </source>
</evidence>
<comment type="caution">
    <text evidence="4">The sequence shown here is derived from an EMBL/GenBank/DDBJ whole genome shotgun (WGS) entry which is preliminary data.</text>
</comment>
<reference evidence="5" key="1">
    <citation type="submission" date="2023-07" db="EMBL/GenBank/DDBJ databases">
        <title>Conexibacter stalactiti sp. nov., isolated from stalactites in a lava cave and emended description of the genus Conexibacter.</title>
        <authorList>
            <person name="Lee S.D."/>
        </authorList>
    </citation>
    <scope>NUCLEOTIDE SEQUENCE [LARGE SCALE GENOMIC DNA]</scope>
    <source>
        <strain evidence="5">KCTC 39840</strain>
    </source>
</reference>
<sequence length="379" mass="36833">AAGPRGAAGPAGPRGEPGAPGSADGWSRTGNAGTGAGEFLGTSDAQPLELRAGGARALRLEPRENATPALLGGAGANEISATANGATIAGGGADGFPQTVGSSYGTVSGGRGNAVTGPFGTIAGGSGNTAAGDTTTVGGGDDNRATGDLATVTGGIGNAASGSYATIAGGRLNTAGGEYGAVLGGRENSASGFFGVALGFASTAAGEYSLAAGSQVTAAHRGAFVLGDSSGGGFESAADDELAARFAGGVRLRTSADGATGCNLPAGSGVWDCTSDARLKHRFRAVDRDQLLERLAGMPIASWQYRAEAGEVRHLGPTAQAFKAAFGLGRGATTIGQLDEAGVALAAGQALAERADAADARIDALERRLAALEQRLGGR</sequence>
<dbReference type="InterPro" id="IPR030392">
    <property type="entry name" value="S74_ICA"/>
</dbReference>
<feature type="region of interest" description="Disordered" evidence="2">
    <location>
        <begin position="1"/>
        <end position="46"/>
    </location>
</feature>
<evidence type="ECO:0000256" key="1">
    <source>
        <dbReference type="SAM" id="Coils"/>
    </source>
</evidence>
<evidence type="ECO:0000256" key="2">
    <source>
        <dbReference type="SAM" id="MobiDB-lite"/>
    </source>
</evidence>
<dbReference type="Pfam" id="PF13884">
    <property type="entry name" value="Peptidase_S74"/>
    <property type="match status" value="1"/>
</dbReference>
<evidence type="ECO:0000313" key="5">
    <source>
        <dbReference type="Proteomes" id="UP001284601"/>
    </source>
</evidence>
<dbReference type="InterPro" id="IPR011049">
    <property type="entry name" value="Serralysin-like_metalloprot_C"/>
</dbReference>
<dbReference type="EMBL" id="JAWSTH010000130">
    <property type="protein sequence ID" value="MDW5598279.1"/>
    <property type="molecule type" value="Genomic_DNA"/>
</dbReference>
<evidence type="ECO:0000313" key="4">
    <source>
        <dbReference type="EMBL" id="MDW5598279.1"/>
    </source>
</evidence>
<feature type="coiled-coil region" evidence="1">
    <location>
        <begin position="348"/>
        <end position="375"/>
    </location>
</feature>
<protein>
    <submittedName>
        <fullName evidence="4">Tail fiber domain-containing protein</fullName>
    </submittedName>
</protein>
<proteinExistence type="predicted"/>
<dbReference type="PROSITE" id="PS51688">
    <property type="entry name" value="ICA"/>
    <property type="match status" value="1"/>
</dbReference>
<keyword evidence="1" id="KW-0175">Coiled coil</keyword>
<dbReference type="Gene3D" id="2.150.10.10">
    <property type="entry name" value="Serralysin-like metalloprotease, C-terminal"/>
    <property type="match status" value="1"/>
</dbReference>
<accession>A0ABU4I1V4</accession>
<feature type="compositionally biased region" description="Low complexity" evidence="2">
    <location>
        <begin position="1"/>
        <end position="23"/>
    </location>
</feature>